<comment type="caution">
    <text evidence="3">The sequence shown here is derived from an EMBL/GenBank/DDBJ whole genome shotgun (WGS) entry which is preliminary data.</text>
</comment>
<reference evidence="3 4" key="1">
    <citation type="submission" date="2018-03" db="EMBL/GenBank/DDBJ databases">
        <title>Mesoflavibacter sp. HG37 and Mesoflavibacter sp. HG96 sp.nov., two marine bacteria isolated from seawater of Western Pacific Ocean.</title>
        <authorList>
            <person name="Cheng H."/>
            <person name="Wu Y.-H."/>
            <person name="Guo L.-L."/>
            <person name="Xu X.-W."/>
        </authorList>
    </citation>
    <scope>NUCLEOTIDE SEQUENCE [LARGE SCALE GENOMIC DNA]</scope>
    <source>
        <strain evidence="3 4">KCTC 42117</strain>
    </source>
</reference>
<keyword evidence="1" id="KW-0732">Signal</keyword>
<dbReference type="Proteomes" id="UP000238430">
    <property type="component" value="Unassembled WGS sequence"/>
</dbReference>
<protein>
    <recommendedName>
        <fullName evidence="2">DUF5723 domain-containing protein</fullName>
    </recommendedName>
</protein>
<dbReference type="OrthoDB" id="9805336at2"/>
<sequence length="453" mass="49950">MKLLKIAIILLVCNIANAQSFIGYTSDNYSGLYGVALNPANIVNSKFRTEINLASASSTFNNDYFVADLNELFSGEDFDDSRTEPKDNNNFTISADVMGPSFMLNLSPKSSIGIITRGRVFSNVNELSGVLFENVEDNFDDNSDFTIEEDNFTITTHGWAEFGVAYGHVLLDNNQHYLKGGATIKYLRGFGNAYTIGSNLLVDYNANTFINGDGQITSTGTIQYGSSNAFSADGDGDFKLEDNAQGLGADLGFIYEWRKDPLDIDNMSNAAYKLKLGISITDIGSINYKDADVKVYDVTNSINEAQFNSEEDFEDKLDAFYTLVEEKDATKVLLPTALHVTADYNLDSQFFLNFRSDLSLRKKGEVNTNSIDNTFTLTPRFERKWVSVYLPLGVSEYSGFQAGFGFRAGPLFIGSQTILTNLLSDSSQAANIYAGLKIPIYKKGKSYSKASNN</sequence>
<feature type="signal peptide" evidence="1">
    <location>
        <begin position="1"/>
        <end position="18"/>
    </location>
</feature>
<organism evidence="3 4">
    <name type="scientific">Mesoflavibacter zeaxanthinifaciens subsp. sabulilitoris</name>
    <dbReference type="NCBI Taxonomy" id="1520893"/>
    <lineage>
        <taxon>Bacteria</taxon>
        <taxon>Pseudomonadati</taxon>
        <taxon>Bacteroidota</taxon>
        <taxon>Flavobacteriia</taxon>
        <taxon>Flavobacteriales</taxon>
        <taxon>Flavobacteriaceae</taxon>
        <taxon>Mesoflavibacter</taxon>
    </lineage>
</organism>
<feature type="chain" id="PRO_5015482105" description="DUF5723 domain-containing protein" evidence="1">
    <location>
        <begin position="19"/>
        <end position="453"/>
    </location>
</feature>
<dbReference type="RefSeq" id="WP_106679204.1">
    <property type="nucleotide sequence ID" value="NZ_JACHWV010000003.1"/>
</dbReference>
<proteinExistence type="predicted"/>
<evidence type="ECO:0000313" key="3">
    <source>
        <dbReference type="EMBL" id="PSG89176.1"/>
    </source>
</evidence>
<evidence type="ECO:0000256" key="1">
    <source>
        <dbReference type="SAM" id="SignalP"/>
    </source>
</evidence>
<gene>
    <name evidence="3" type="ORF">C7H61_09475</name>
</gene>
<feature type="domain" description="DUF5723" evidence="2">
    <location>
        <begin position="39"/>
        <end position="415"/>
    </location>
</feature>
<evidence type="ECO:0000259" key="2">
    <source>
        <dbReference type="Pfam" id="PF18990"/>
    </source>
</evidence>
<dbReference type="AlphaFoldDB" id="A0A2T1NAK7"/>
<dbReference type="EMBL" id="PXOT01000024">
    <property type="protein sequence ID" value="PSG89176.1"/>
    <property type="molecule type" value="Genomic_DNA"/>
</dbReference>
<dbReference type="InterPro" id="IPR043781">
    <property type="entry name" value="DUF5723"/>
</dbReference>
<keyword evidence="4" id="KW-1185">Reference proteome</keyword>
<evidence type="ECO:0000313" key="4">
    <source>
        <dbReference type="Proteomes" id="UP000238430"/>
    </source>
</evidence>
<name>A0A2T1NAK7_9FLAO</name>
<accession>A0A2T1NAK7</accession>
<dbReference type="Pfam" id="PF18990">
    <property type="entry name" value="DUF5723"/>
    <property type="match status" value="1"/>
</dbReference>